<reference evidence="2 3" key="1">
    <citation type="submission" date="2016-10" db="EMBL/GenBank/DDBJ databases">
        <title>Evaluation of Human, Animal and Environmental Mycobacterium chelonae Isolates by Core Genome Phylogenomic Analysis, Targeted Gene Comparison, and Anti-microbial Susceptibility Patterns: A Tale of Mistaken Identities.</title>
        <authorList>
            <person name="Fogelson S.B."/>
            <person name="Camus A.C."/>
            <person name="Lorenz W."/>
            <person name="Vasireddy R."/>
            <person name="Vasireddy S."/>
            <person name="Smith T."/>
            <person name="Brown-Elliott B.A."/>
            <person name="Wallace R.J.Jr."/>
            <person name="Hasan N.A."/>
            <person name="Reischl U."/>
            <person name="Sanchez S."/>
        </authorList>
    </citation>
    <scope>NUCLEOTIDE SEQUENCE [LARGE SCALE GENOMIC DNA]</scope>
    <source>
        <strain evidence="2 3">24999</strain>
    </source>
</reference>
<feature type="transmembrane region" description="Helical" evidence="1">
    <location>
        <begin position="81"/>
        <end position="102"/>
    </location>
</feature>
<accession>A0A1Q9WBJ4</accession>
<feature type="transmembrane region" description="Helical" evidence="1">
    <location>
        <begin position="203"/>
        <end position="224"/>
    </location>
</feature>
<accession>A0A1S1K2Z7</accession>
<feature type="transmembrane region" description="Helical" evidence="1">
    <location>
        <begin position="6"/>
        <end position="34"/>
    </location>
</feature>
<dbReference type="Proteomes" id="UP000179636">
    <property type="component" value="Unassembled WGS sequence"/>
</dbReference>
<comment type="caution">
    <text evidence="2">The sequence shown here is derived from an EMBL/GenBank/DDBJ whole genome shotgun (WGS) entry which is preliminary data.</text>
</comment>
<dbReference type="AlphaFoldDB" id="A0A1Q9WBJ4"/>
<keyword evidence="3" id="KW-1185">Reference proteome</keyword>
<feature type="transmembrane region" description="Helical" evidence="1">
    <location>
        <begin position="46"/>
        <end position="75"/>
    </location>
</feature>
<name>A0A1Q9WBJ4_9MYCO</name>
<keyword evidence="1" id="KW-0472">Membrane</keyword>
<dbReference type="InterPro" id="IPR051790">
    <property type="entry name" value="Cytochrome_c-biogenesis_DsbD"/>
</dbReference>
<dbReference type="PANTHER" id="PTHR31272:SF4">
    <property type="entry name" value="CYTOCHROME C-TYPE BIOGENESIS PROTEIN HI_1454-RELATED"/>
    <property type="match status" value="1"/>
</dbReference>
<dbReference type="EMBL" id="MLHV01000012">
    <property type="protein sequence ID" value="OHT97785.1"/>
    <property type="molecule type" value="Genomic_DNA"/>
</dbReference>
<keyword evidence="1" id="KW-1133">Transmembrane helix</keyword>
<feature type="transmembrane region" description="Helical" evidence="1">
    <location>
        <begin position="260"/>
        <end position="279"/>
    </location>
</feature>
<dbReference type="PANTHER" id="PTHR31272">
    <property type="entry name" value="CYTOCHROME C-TYPE BIOGENESIS PROTEIN HI_1454-RELATED"/>
    <property type="match status" value="1"/>
</dbReference>
<evidence type="ECO:0000256" key="1">
    <source>
        <dbReference type="SAM" id="Phobius"/>
    </source>
</evidence>
<evidence type="ECO:0000313" key="3">
    <source>
        <dbReference type="Proteomes" id="UP000179636"/>
    </source>
</evidence>
<dbReference type="RefSeq" id="WP_070185020.1">
    <property type="nucleotide sequence ID" value="NZ_MLCL01000039.1"/>
</dbReference>
<proteinExistence type="predicted"/>
<feature type="transmembrane region" description="Helical" evidence="1">
    <location>
        <begin position="134"/>
        <end position="156"/>
    </location>
</feature>
<organism evidence="2 3">
    <name type="scientific">Mycobacterium syngnathidarum</name>
    <dbReference type="NCBI Taxonomy" id="1908205"/>
    <lineage>
        <taxon>Bacteria</taxon>
        <taxon>Bacillati</taxon>
        <taxon>Actinomycetota</taxon>
        <taxon>Actinomycetes</taxon>
        <taxon>Mycobacteriales</taxon>
        <taxon>Mycobacteriaceae</taxon>
        <taxon>Mycobacterium</taxon>
    </lineage>
</organism>
<protein>
    <submittedName>
        <fullName evidence="2">Uncharacterized protein</fullName>
    </submittedName>
</protein>
<evidence type="ECO:0000313" key="2">
    <source>
        <dbReference type="EMBL" id="OHT97785.1"/>
    </source>
</evidence>
<keyword evidence="1" id="KW-0812">Transmembrane</keyword>
<feature type="transmembrane region" description="Helical" evidence="1">
    <location>
        <begin position="168"/>
        <end position="194"/>
    </location>
</feature>
<dbReference type="STRING" id="1908205.BKG60_12180"/>
<sequence length="300" mass="30821">MRDNLVGLAFGAGLVAALNPCGFALLPGYLALVVRGTSPRGPLAALGRALAATAVMTAGFVAVFGTFGLLTVAAASTVQRYLPYVTLLIGVVLVGLGCWLLAGRRLGLLLPDALTAHTGWAPTARLGSMAGYGVGYALASLSCTVGPFLAVTGATLESNTPLHRVAVFVAYAAGFALVVGVLAVAAALAGTVVVDRLRRVVPYVSRISGALLIVVGAYVAYYGWYEIQLFSAAGNPSDPVIAAAGRVQGSLAGWVHRHGAWPWVLGLLALVVLGVGLRIRRVRFAGRTRRAHPATADDAP</sequence>
<gene>
    <name evidence="2" type="ORF">BKG61_14620</name>
</gene>
<dbReference type="OrthoDB" id="5244297at2"/>